<feature type="region of interest" description="Disordered" evidence="1">
    <location>
        <begin position="162"/>
        <end position="184"/>
    </location>
</feature>
<feature type="region of interest" description="Disordered" evidence="1">
    <location>
        <begin position="332"/>
        <end position="351"/>
    </location>
</feature>
<dbReference type="GO" id="GO:0006826">
    <property type="term" value="P:iron ion transport"/>
    <property type="evidence" value="ECO:0007669"/>
    <property type="project" value="InterPro"/>
</dbReference>
<dbReference type="EMBL" id="PDEP01000005">
    <property type="protein sequence ID" value="PEN07741.1"/>
    <property type="molecule type" value="Genomic_DNA"/>
</dbReference>
<dbReference type="InterPro" id="IPR053733">
    <property type="entry name" value="Heme_Transport_Util_sf"/>
</dbReference>
<feature type="domain" description="Haemin-degrading HemS/ChuX" evidence="2">
    <location>
        <begin position="30"/>
        <end position="161"/>
    </location>
</feature>
<dbReference type="RefSeq" id="WP_098061928.1">
    <property type="nucleotide sequence ID" value="NZ_PDEP01000005.1"/>
</dbReference>
<evidence type="ECO:0000256" key="1">
    <source>
        <dbReference type="SAM" id="MobiDB-lite"/>
    </source>
</evidence>
<dbReference type="SUPFAM" id="SSF144064">
    <property type="entry name" value="Heme iron utilization protein-like"/>
    <property type="match status" value="1"/>
</dbReference>
<feature type="domain" description="Haemin-degrading HemS/ChuX" evidence="2">
    <location>
        <begin position="215"/>
        <end position="344"/>
    </location>
</feature>
<reference evidence="3 4" key="1">
    <citation type="submission" date="2017-10" db="EMBL/GenBank/DDBJ databases">
        <title>Draft genome of Longimonas halophila.</title>
        <authorList>
            <person name="Goh K.M."/>
            <person name="Shamsir M.S."/>
            <person name="Lim S.W."/>
        </authorList>
    </citation>
    <scope>NUCLEOTIDE SEQUENCE [LARGE SCALE GENOMIC DNA]</scope>
    <source>
        <strain evidence="3 4">KCTC 42399</strain>
    </source>
</reference>
<evidence type="ECO:0000313" key="3">
    <source>
        <dbReference type="EMBL" id="PEN07741.1"/>
    </source>
</evidence>
<evidence type="ECO:0000313" key="4">
    <source>
        <dbReference type="Proteomes" id="UP000221024"/>
    </source>
</evidence>
<keyword evidence="4" id="KW-1185">Reference proteome</keyword>
<dbReference type="InterPro" id="IPR007845">
    <property type="entry name" value="HemS/ChuX_dom"/>
</dbReference>
<evidence type="ECO:0000259" key="2">
    <source>
        <dbReference type="Pfam" id="PF05171"/>
    </source>
</evidence>
<feature type="compositionally biased region" description="Basic and acidic residues" evidence="1">
    <location>
        <begin position="332"/>
        <end position="343"/>
    </location>
</feature>
<dbReference type="Gene3D" id="3.40.1570.10">
    <property type="entry name" value="HemS/ChuS/ChuX like domains"/>
    <property type="match status" value="2"/>
</dbReference>
<sequence length="351" mass="39068">MNATDLKSRWNAFQDDHPNVRIRNAAARLGVSEAELVATGCGDHVTRLNGNWKALLRDLESLGEVMALTRNDAAVHEKTGVYEDVSFSDSHNMGIALNDDIDLRLFMDHWQLGFAVETPWSGGRDGLRRSLQFYDKSGTAVHKVFLTRKSNLDAYTALVETHRHDDQSIEQPVDPAESDDPETPDAEIDVEGFLSAWADLEDTHDFFPLLREYDVARPQALRLAEGQFTHRVPASSLRSTLQAAAEHKTPIMVFVGSPGCIQIHTGPVNTLKATPPWYNVLDPGFQLHLNEEAIAQAWVVEKPTRDGLVTSLELLDAEGGIIARFFGKRKPGQPERSDWRTIVREQAATPA</sequence>
<name>A0A2H3NTX8_9BACT</name>
<dbReference type="Proteomes" id="UP000221024">
    <property type="component" value="Unassembled WGS sequence"/>
</dbReference>
<accession>A0A2H3NTX8</accession>
<dbReference type="CDD" id="cd16831">
    <property type="entry name" value="HemS-like_C"/>
    <property type="match status" value="1"/>
</dbReference>
<dbReference type="Pfam" id="PF05171">
    <property type="entry name" value="HemS"/>
    <property type="match status" value="2"/>
</dbReference>
<dbReference type="AlphaFoldDB" id="A0A2H3NTX8"/>
<dbReference type="CDD" id="cd16830">
    <property type="entry name" value="HemS-like_N"/>
    <property type="match status" value="1"/>
</dbReference>
<protein>
    <submittedName>
        <fullName evidence="3">Hemin-degrading factor</fullName>
    </submittedName>
</protein>
<comment type="caution">
    <text evidence="3">The sequence shown here is derived from an EMBL/GenBank/DDBJ whole genome shotgun (WGS) entry which is preliminary data.</text>
</comment>
<proteinExistence type="predicted"/>
<organism evidence="3 4">
    <name type="scientific">Longimonas halophila</name>
    <dbReference type="NCBI Taxonomy" id="1469170"/>
    <lineage>
        <taxon>Bacteria</taxon>
        <taxon>Pseudomonadati</taxon>
        <taxon>Rhodothermota</taxon>
        <taxon>Rhodothermia</taxon>
        <taxon>Rhodothermales</taxon>
        <taxon>Salisaetaceae</taxon>
        <taxon>Longimonas</taxon>
    </lineage>
</organism>
<gene>
    <name evidence="3" type="ORF">CRI93_07085</name>
</gene>
<dbReference type="OrthoDB" id="316630at2"/>